<dbReference type="EMBL" id="GG730044">
    <property type="protein sequence ID" value="EEZ92994.1"/>
    <property type="molecule type" value="Genomic_DNA"/>
</dbReference>
<evidence type="ECO:0000313" key="3">
    <source>
        <dbReference type="Proteomes" id="UP000009375"/>
    </source>
</evidence>
<dbReference type="Proteomes" id="UP000009375">
    <property type="component" value="Unassembled WGS sequence"/>
</dbReference>
<name>D2EF68_PARA4</name>
<sequence>MGLSDKYREELKSQGINVEIQSVKLKKDHTKWILAAIAVIIAIPLYFLIFTNYNSCSISAAALSGSTSSISGSFYFKCGLDSAMYSVSAAILVFLIVLIALKLLRKKKVY</sequence>
<feature type="transmembrane region" description="Helical" evidence="1">
    <location>
        <begin position="32"/>
        <end position="49"/>
    </location>
</feature>
<keyword evidence="1" id="KW-0812">Transmembrane</keyword>
<reference evidence="2 3" key="1">
    <citation type="journal article" date="2010" name="Proc. Natl. Acad. Sci. U.S.A.">
        <title>Enigmatic, ultrasmall, uncultivated Archaea.</title>
        <authorList>
            <person name="Baker B.J."/>
            <person name="Comolli L.R."/>
            <person name="Dick G.J."/>
            <person name="Hauser L.J."/>
            <person name="Hyatt D."/>
            <person name="Dill B.D."/>
            <person name="Land M.L."/>
            <person name="Verberkmoes N.C."/>
            <person name="Hettich R.L."/>
            <person name="Banfield J.F."/>
        </authorList>
    </citation>
    <scope>NUCLEOTIDE SEQUENCE [LARGE SCALE GENOMIC DNA]</scope>
</reference>
<evidence type="ECO:0000256" key="1">
    <source>
        <dbReference type="SAM" id="Phobius"/>
    </source>
</evidence>
<organism evidence="2 3">
    <name type="scientific">Candidatus Parvarchaeum acidiphilum ARMAN-4</name>
    <dbReference type="NCBI Taxonomy" id="662760"/>
    <lineage>
        <taxon>Archaea</taxon>
        <taxon>Candidatus Parvarchaeota</taxon>
        <taxon>Candidatus Parvarchaeum</taxon>
    </lineage>
</organism>
<proteinExistence type="predicted"/>
<dbReference type="AlphaFoldDB" id="D2EF68"/>
<accession>D2EF68</accession>
<gene>
    <name evidence="2" type="ORF">BJBARM4_0380</name>
</gene>
<feature type="transmembrane region" description="Helical" evidence="1">
    <location>
        <begin position="83"/>
        <end position="104"/>
    </location>
</feature>
<keyword evidence="1" id="KW-1133">Transmembrane helix</keyword>
<keyword evidence="1" id="KW-0472">Membrane</keyword>
<evidence type="ECO:0000313" key="2">
    <source>
        <dbReference type="EMBL" id="EEZ92994.1"/>
    </source>
</evidence>
<protein>
    <submittedName>
        <fullName evidence="2">Uncharacterized protein</fullName>
    </submittedName>
</protein>